<name>A0ABW7G1R3_9BURK</name>
<accession>A0ABW7G1R3</accession>
<dbReference type="EMBL" id="JBIGIA010000002">
    <property type="protein sequence ID" value="MFG6455884.1"/>
    <property type="molecule type" value="Genomic_DNA"/>
</dbReference>
<dbReference type="Proteomes" id="UP001606305">
    <property type="component" value="Unassembled WGS sequence"/>
</dbReference>
<evidence type="ECO:0000313" key="2">
    <source>
        <dbReference type="Proteomes" id="UP001606305"/>
    </source>
</evidence>
<protein>
    <submittedName>
        <fullName evidence="1">Uncharacterized protein</fullName>
    </submittedName>
</protein>
<evidence type="ECO:0000313" key="1">
    <source>
        <dbReference type="EMBL" id="MFG6455884.1"/>
    </source>
</evidence>
<sequence>MFGVAETEPSRLAETATAITHLDELLSALMRGMAPGRPWQRQLSMRLAQAGREIQVMRMTIAMDREPKELVQAALNLHATLCAVGGELASARADPTTTGPGLGRPGGDALMVEHKKIYTRQCHPIKRWGGLCRVFIAWATGLFSDQNPMSAVM</sequence>
<dbReference type="RefSeq" id="WP_394486559.1">
    <property type="nucleotide sequence ID" value="NZ_JBIGIA010000002.1"/>
</dbReference>
<keyword evidence="2" id="KW-1185">Reference proteome</keyword>
<comment type="caution">
    <text evidence="1">The sequence shown here is derived from an EMBL/GenBank/DDBJ whole genome shotgun (WGS) entry which is preliminary data.</text>
</comment>
<gene>
    <name evidence="1" type="ORF">ACG00X_03485</name>
</gene>
<proteinExistence type="predicted"/>
<organism evidence="1 2">
    <name type="scientific">Pelomonas nitida</name>
    <dbReference type="NCBI Taxonomy" id="3299027"/>
    <lineage>
        <taxon>Bacteria</taxon>
        <taxon>Pseudomonadati</taxon>
        <taxon>Pseudomonadota</taxon>
        <taxon>Betaproteobacteria</taxon>
        <taxon>Burkholderiales</taxon>
        <taxon>Sphaerotilaceae</taxon>
        <taxon>Roseateles</taxon>
    </lineage>
</organism>
<reference evidence="1 2" key="1">
    <citation type="submission" date="2024-09" db="EMBL/GenBank/DDBJ databases">
        <title>Novel species of the genus Pelomonas and Roseateles isolated from streams.</title>
        <authorList>
            <person name="Lu H."/>
        </authorList>
    </citation>
    <scope>NUCLEOTIDE SEQUENCE [LARGE SCALE GENOMIC DNA]</scope>
    <source>
        <strain evidence="1 2">BYS96W</strain>
    </source>
</reference>